<dbReference type="KEGG" id="fgi:OP10G_1371"/>
<dbReference type="PRINTS" id="PR00081">
    <property type="entry name" value="GDHRDH"/>
</dbReference>
<dbReference type="InterPro" id="IPR036291">
    <property type="entry name" value="NAD(P)-bd_dom_sf"/>
</dbReference>
<gene>
    <name evidence="4" type="ORF">OP10G_1371</name>
</gene>
<dbReference type="PROSITE" id="PS00061">
    <property type="entry name" value="ADH_SHORT"/>
    <property type="match status" value="1"/>
</dbReference>
<dbReference type="Pfam" id="PF00106">
    <property type="entry name" value="adh_short"/>
    <property type="match status" value="1"/>
</dbReference>
<keyword evidence="2" id="KW-0560">Oxidoreductase</keyword>
<dbReference type="Proteomes" id="UP000027982">
    <property type="component" value="Chromosome"/>
</dbReference>
<dbReference type="EMBL" id="CP007139">
    <property type="protein sequence ID" value="AIE84739.1"/>
    <property type="molecule type" value="Genomic_DNA"/>
</dbReference>
<dbReference type="InterPro" id="IPR020904">
    <property type="entry name" value="Sc_DH/Rdtase_CS"/>
</dbReference>
<dbReference type="eggNOG" id="COG1028">
    <property type="taxonomic scope" value="Bacteria"/>
</dbReference>
<accession>A0A068NSY9</accession>
<dbReference type="InterPro" id="IPR002347">
    <property type="entry name" value="SDR_fam"/>
</dbReference>
<reference evidence="4 5" key="1">
    <citation type="journal article" date="2014" name="PLoS ONE">
        <title>The first complete genome sequence of the class fimbriimonadia in the phylum armatimonadetes.</title>
        <authorList>
            <person name="Hu Z.Y."/>
            <person name="Wang Y.Z."/>
            <person name="Im W.T."/>
            <person name="Wang S.Y."/>
            <person name="Zhao G.P."/>
            <person name="Zheng H.J."/>
            <person name="Quan Z.X."/>
        </authorList>
    </citation>
    <scope>NUCLEOTIDE SEQUENCE [LARGE SCALE GENOMIC DNA]</scope>
    <source>
        <strain evidence="4">Gsoil 348</strain>
    </source>
</reference>
<dbReference type="GO" id="GO:0016491">
    <property type="term" value="F:oxidoreductase activity"/>
    <property type="evidence" value="ECO:0007669"/>
    <property type="project" value="UniProtKB-KW"/>
</dbReference>
<evidence type="ECO:0000256" key="3">
    <source>
        <dbReference type="RuleBase" id="RU000363"/>
    </source>
</evidence>
<evidence type="ECO:0000313" key="5">
    <source>
        <dbReference type="Proteomes" id="UP000027982"/>
    </source>
</evidence>
<organism evidence="4 5">
    <name type="scientific">Fimbriimonas ginsengisoli Gsoil 348</name>
    <dbReference type="NCBI Taxonomy" id="661478"/>
    <lineage>
        <taxon>Bacteria</taxon>
        <taxon>Bacillati</taxon>
        <taxon>Armatimonadota</taxon>
        <taxon>Fimbriimonadia</taxon>
        <taxon>Fimbriimonadales</taxon>
        <taxon>Fimbriimonadaceae</taxon>
        <taxon>Fimbriimonas</taxon>
    </lineage>
</organism>
<dbReference type="AlphaFoldDB" id="A0A068NSY9"/>
<dbReference type="CDD" id="cd05233">
    <property type="entry name" value="SDR_c"/>
    <property type="match status" value="1"/>
</dbReference>
<dbReference type="STRING" id="661478.OP10G_1371"/>
<protein>
    <submittedName>
        <fullName evidence="4">Short-chain dehydrogenase/reductase SDR</fullName>
    </submittedName>
</protein>
<evidence type="ECO:0000256" key="2">
    <source>
        <dbReference type="ARBA" id="ARBA00023002"/>
    </source>
</evidence>
<proteinExistence type="inferred from homology"/>
<keyword evidence="5" id="KW-1185">Reference proteome</keyword>
<evidence type="ECO:0000256" key="1">
    <source>
        <dbReference type="ARBA" id="ARBA00006484"/>
    </source>
</evidence>
<dbReference type="PANTHER" id="PTHR43477:SF1">
    <property type="entry name" value="DIHYDROANTICAPSIN 7-DEHYDROGENASE"/>
    <property type="match status" value="1"/>
</dbReference>
<dbReference type="PRINTS" id="PR00080">
    <property type="entry name" value="SDRFAMILY"/>
</dbReference>
<sequence length="235" mass="24750">MNDMGFENRVVVVTGAAGGVGRQVAKRWLDAGAKVVAVDRSASHLDVLGSHERLATSGADLLTASGAEEMIRFARSAFGAPDTLIHTVGGFRMGPVDAPETAADWDLMMALNAASNFHCYRAMLPSLRERNGGWLVGIASRTAVQPAAQMAAYSASKAALIALTQSMAAELRGEDIHVNVLLASTIDTPANREAMGEEAAKKWVTGDDIADATFYLCSDQAKSIHGATLEIYGKA</sequence>
<evidence type="ECO:0000313" key="4">
    <source>
        <dbReference type="EMBL" id="AIE84739.1"/>
    </source>
</evidence>
<dbReference type="HOGENOM" id="CLU_010194_1_0_0"/>
<dbReference type="SUPFAM" id="SSF51735">
    <property type="entry name" value="NAD(P)-binding Rossmann-fold domains"/>
    <property type="match status" value="1"/>
</dbReference>
<dbReference type="InterPro" id="IPR051122">
    <property type="entry name" value="SDR_DHRS6-like"/>
</dbReference>
<dbReference type="Gene3D" id="3.40.50.720">
    <property type="entry name" value="NAD(P)-binding Rossmann-like Domain"/>
    <property type="match status" value="1"/>
</dbReference>
<dbReference type="PANTHER" id="PTHR43477">
    <property type="entry name" value="DIHYDROANTICAPSIN 7-DEHYDROGENASE"/>
    <property type="match status" value="1"/>
</dbReference>
<comment type="similarity">
    <text evidence="1 3">Belongs to the short-chain dehydrogenases/reductases (SDR) family.</text>
</comment>
<name>A0A068NSY9_FIMGI</name>